<evidence type="ECO:0000259" key="1">
    <source>
        <dbReference type="Pfam" id="PF00419"/>
    </source>
</evidence>
<dbReference type="PRINTS" id="PR01613">
    <property type="entry name" value="FIMBRIALPAPF"/>
</dbReference>
<dbReference type="EMBL" id="MJAO01000001">
    <property type="protein sequence ID" value="OKB68843.1"/>
    <property type="molecule type" value="Genomic_DNA"/>
</dbReference>
<dbReference type="InterPro" id="IPR000259">
    <property type="entry name" value="Adhesion_dom_fimbrial"/>
</dbReference>
<protein>
    <submittedName>
        <fullName evidence="2">Exotoxin</fullName>
    </submittedName>
</protein>
<dbReference type="InterPro" id="IPR005430">
    <property type="entry name" value="P_pili_tip_PapF"/>
</dbReference>
<dbReference type="Proteomes" id="UP000185770">
    <property type="component" value="Unassembled WGS sequence"/>
</dbReference>
<dbReference type="PANTHER" id="PTHR33420">
    <property type="entry name" value="FIMBRIAL SUBUNIT ELFA-RELATED"/>
    <property type="match status" value="1"/>
</dbReference>
<proteinExistence type="predicted"/>
<dbReference type="PANTHER" id="PTHR33420:SF34">
    <property type="entry name" value="MINOR FIMBRIAL SUBUNIT"/>
    <property type="match status" value="1"/>
</dbReference>
<comment type="caution">
    <text evidence="2">The sequence shown here is derived from an EMBL/GenBank/DDBJ whole genome shotgun (WGS) entry which is preliminary data.</text>
</comment>
<accession>A0A1Q4P6P0</accession>
<dbReference type="InterPro" id="IPR050263">
    <property type="entry name" value="Bact_Fimbrial_Adh_Pro"/>
</dbReference>
<dbReference type="Pfam" id="PF00419">
    <property type="entry name" value="Fimbrial"/>
    <property type="match status" value="1"/>
</dbReference>
<dbReference type="Gene3D" id="2.60.40.1090">
    <property type="entry name" value="Fimbrial-type adhesion domain"/>
    <property type="match status" value="1"/>
</dbReference>
<evidence type="ECO:0000313" key="2">
    <source>
        <dbReference type="EMBL" id="OKB68843.1"/>
    </source>
</evidence>
<gene>
    <name evidence="2" type="ORF">BHU62_01895</name>
</gene>
<dbReference type="InterPro" id="IPR036937">
    <property type="entry name" value="Adhesion_dom_fimbrial_sf"/>
</dbReference>
<sequence>MLCATSSMMAGAVSTTVTVKVTVVAPPPCVINNDRVIDVEFGEVMTTRIDGNNYRVPVNYTLSCVGASSNLMKMKLEGYGAGFNSTLLATSIAGLGIQLQQGDQKLAPNTWLNFTYPNKPELWAVPVKQSGVALSGGEFYSGAVIQVAYQ</sequence>
<dbReference type="GO" id="GO:0009289">
    <property type="term" value="C:pilus"/>
    <property type="evidence" value="ECO:0007669"/>
    <property type="project" value="InterPro"/>
</dbReference>
<evidence type="ECO:0000313" key="3">
    <source>
        <dbReference type="Proteomes" id="UP000185770"/>
    </source>
</evidence>
<reference evidence="2 3" key="1">
    <citation type="submission" date="2016-09" db="EMBL/GenBank/DDBJ databases">
        <title>Serratia marcescens MSU-97 and epiphytic antimycotic-producing bacteria.</title>
        <authorList>
            <person name="Matilla M.A."/>
        </authorList>
    </citation>
    <scope>NUCLEOTIDE SEQUENCE [LARGE SCALE GENOMIC DNA]</scope>
    <source>
        <strain evidence="2 3">MSU-97</strain>
    </source>
</reference>
<feature type="domain" description="Fimbrial-type adhesion" evidence="1">
    <location>
        <begin position="19"/>
        <end position="150"/>
    </location>
</feature>
<dbReference type="InterPro" id="IPR008966">
    <property type="entry name" value="Adhesion_dom_sf"/>
</dbReference>
<organism evidence="2 3">
    <name type="scientific">Serratia marcescens</name>
    <dbReference type="NCBI Taxonomy" id="615"/>
    <lineage>
        <taxon>Bacteria</taxon>
        <taxon>Pseudomonadati</taxon>
        <taxon>Pseudomonadota</taxon>
        <taxon>Gammaproteobacteria</taxon>
        <taxon>Enterobacterales</taxon>
        <taxon>Yersiniaceae</taxon>
        <taxon>Serratia</taxon>
    </lineage>
</organism>
<dbReference type="AlphaFoldDB" id="A0A1Q4P6P0"/>
<dbReference type="SUPFAM" id="SSF49401">
    <property type="entry name" value="Bacterial adhesins"/>
    <property type="match status" value="1"/>
</dbReference>
<name>A0A1Q4P6P0_SERMA</name>
<dbReference type="GO" id="GO:0043709">
    <property type="term" value="P:cell adhesion involved in single-species biofilm formation"/>
    <property type="evidence" value="ECO:0007669"/>
    <property type="project" value="TreeGrafter"/>
</dbReference>